<feature type="compositionally biased region" description="Polar residues" evidence="1">
    <location>
        <begin position="56"/>
        <end position="71"/>
    </location>
</feature>
<dbReference type="EMBL" id="CM003377">
    <property type="protein sequence ID" value="KOM47821.1"/>
    <property type="molecule type" value="Genomic_DNA"/>
</dbReference>
<sequence>MEECVVVLIQPEIPNLGRLGPLNRTEVEQKQSPSRGEWRSSAPHRAPGRRAVVFHTQASQRSPKTSKSGAQAPQKGCPGGERHFLRLSLADDAQASCCWRSSAQKGRPGQ</sequence>
<evidence type="ECO:0000313" key="3">
    <source>
        <dbReference type="Proteomes" id="UP000053144"/>
    </source>
</evidence>
<dbReference type="Gramene" id="KOM47821">
    <property type="protein sequence ID" value="KOM47821"/>
    <property type="gene ID" value="LR48_Vigan07g152500"/>
</dbReference>
<proteinExistence type="predicted"/>
<organism evidence="2 3">
    <name type="scientific">Phaseolus angularis</name>
    <name type="common">Azuki bean</name>
    <name type="synonym">Vigna angularis</name>
    <dbReference type="NCBI Taxonomy" id="3914"/>
    <lineage>
        <taxon>Eukaryota</taxon>
        <taxon>Viridiplantae</taxon>
        <taxon>Streptophyta</taxon>
        <taxon>Embryophyta</taxon>
        <taxon>Tracheophyta</taxon>
        <taxon>Spermatophyta</taxon>
        <taxon>Magnoliopsida</taxon>
        <taxon>eudicotyledons</taxon>
        <taxon>Gunneridae</taxon>
        <taxon>Pentapetalae</taxon>
        <taxon>rosids</taxon>
        <taxon>fabids</taxon>
        <taxon>Fabales</taxon>
        <taxon>Fabaceae</taxon>
        <taxon>Papilionoideae</taxon>
        <taxon>50 kb inversion clade</taxon>
        <taxon>NPAAA clade</taxon>
        <taxon>indigoferoid/millettioid clade</taxon>
        <taxon>Phaseoleae</taxon>
        <taxon>Vigna</taxon>
    </lineage>
</organism>
<gene>
    <name evidence="2" type="ORF">LR48_Vigan07g152500</name>
</gene>
<dbReference type="Proteomes" id="UP000053144">
    <property type="component" value="Chromosome 7"/>
</dbReference>
<protein>
    <submittedName>
        <fullName evidence="2">Uncharacterized protein</fullName>
    </submittedName>
</protein>
<evidence type="ECO:0000256" key="1">
    <source>
        <dbReference type="SAM" id="MobiDB-lite"/>
    </source>
</evidence>
<dbReference type="AlphaFoldDB" id="A0A0L9UYP3"/>
<name>A0A0L9UYP3_PHAAN</name>
<reference evidence="3" key="1">
    <citation type="journal article" date="2015" name="Proc. Natl. Acad. Sci. U.S.A.">
        <title>Genome sequencing of adzuki bean (Vigna angularis) provides insight into high starch and low fat accumulation and domestication.</title>
        <authorList>
            <person name="Yang K."/>
            <person name="Tian Z."/>
            <person name="Chen C."/>
            <person name="Luo L."/>
            <person name="Zhao B."/>
            <person name="Wang Z."/>
            <person name="Yu L."/>
            <person name="Li Y."/>
            <person name="Sun Y."/>
            <person name="Li W."/>
            <person name="Chen Y."/>
            <person name="Li Y."/>
            <person name="Zhang Y."/>
            <person name="Ai D."/>
            <person name="Zhao J."/>
            <person name="Shang C."/>
            <person name="Ma Y."/>
            <person name="Wu B."/>
            <person name="Wang M."/>
            <person name="Gao L."/>
            <person name="Sun D."/>
            <person name="Zhang P."/>
            <person name="Guo F."/>
            <person name="Wang W."/>
            <person name="Li Y."/>
            <person name="Wang J."/>
            <person name="Varshney R.K."/>
            <person name="Wang J."/>
            <person name="Ling H.Q."/>
            <person name="Wan P."/>
        </authorList>
    </citation>
    <scope>NUCLEOTIDE SEQUENCE</scope>
    <source>
        <strain evidence="3">cv. Jingnong 6</strain>
    </source>
</reference>
<evidence type="ECO:0000313" key="2">
    <source>
        <dbReference type="EMBL" id="KOM47821.1"/>
    </source>
</evidence>
<feature type="region of interest" description="Disordered" evidence="1">
    <location>
        <begin position="17"/>
        <end position="82"/>
    </location>
</feature>
<accession>A0A0L9UYP3</accession>